<dbReference type="GO" id="GO:0005537">
    <property type="term" value="F:D-mannose binding"/>
    <property type="evidence" value="ECO:0007669"/>
    <property type="project" value="TreeGrafter"/>
</dbReference>
<keyword evidence="12" id="KW-1185">Reference proteome</keyword>
<dbReference type="InterPro" id="IPR005052">
    <property type="entry name" value="Lectin_leg"/>
</dbReference>
<dbReference type="Pfam" id="PF03388">
    <property type="entry name" value="Lectin_leg-like"/>
    <property type="match status" value="1"/>
</dbReference>
<evidence type="ECO:0000256" key="2">
    <source>
        <dbReference type="ARBA" id="ARBA00022692"/>
    </source>
</evidence>
<keyword evidence="2 10" id="KW-0812">Transmembrane</keyword>
<feature type="region of interest" description="Disordered" evidence="9">
    <location>
        <begin position="301"/>
        <end position="326"/>
    </location>
</feature>
<dbReference type="InterPro" id="IPR051136">
    <property type="entry name" value="Intracellular_Lectin-GPT"/>
</dbReference>
<evidence type="ECO:0000256" key="7">
    <source>
        <dbReference type="ARBA" id="ARBA00023157"/>
    </source>
</evidence>
<feature type="transmembrane region" description="Helical" evidence="10">
    <location>
        <begin position="485"/>
        <end position="507"/>
    </location>
</feature>
<keyword evidence="7" id="KW-1015">Disulfide bond</keyword>
<feature type="domain" description="L-type lectin-like" evidence="11">
    <location>
        <begin position="51"/>
        <end position="274"/>
    </location>
</feature>
<dbReference type="GO" id="GO:0030134">
    <property type="term" value="C:COPII-coated ER to Golgi transport vesicle"/>
    <property type="evidence" value="ECO:0007669"/>
    <property type="project" value="TreeGrafter"/>
</dbReference>
<dbReference type="GO" id="GO:0006888">
    <property type="term" value="P:endoplasmic reticulum to Golgi vesicle-mediated transport"/>
    <property type="evidence" value="ECO:0007669"/>
    <property type="project" value="TreeGrafter"/>
</dbReference>
<dbReference type="Proteomes" id="UP000887565">
    <property type="component" value="Unplaced"/>
</dbReference>
<keyword evidence="4" id="KW-0430">Lectin</keyword>
<dbReference type="FunFam" id="2.60.120.200:FF:000028">
    <property type="entry name" value="Blast:Protein ERGIC-53"/>
    <property type="match status" value="1"/>
</dbReference>
<evidence type="ECO:0000256" key="10">
    <source>
        <dbReference type="SAM" id="Phobius"/>
    </source>
</evidence>
<evidence type="ECO:0000256" key="3">
    <source>
        <dbReference type="ARBA" id="ARBA00022729"/>
    </source>
</evidence>
<evidence type="ECO:0000256" key="8">
    <source>
        <dbReference type="SAM" id="Coils"/>
    </source>
</evidence>
<keyword evidence="3" id="KW-0732">Signal</keyword>
<reference evidence="13" key="1">
    <citation type="submission" date="2022-11" db="UniProtKB">
        <authorList>
            <consortium name="WormBaseParasite"/>
        </authorList>
    </citation>
    <scope>IDENTIFICATION</scope>
</reference>
<dbReference type="WBParaSite" id="nRc.2.0.1.t38349-RA">
    <property type="protein sequence ID" value="nRc.2.0.1.t38349-RA"/>
    <property type="gene ID" value="nRc.2.0.1.g38349"/>
</dbReference>
<protein>
    <submittedName>
        <fullName evidence="13">L-type lectin-like domain-containing protein</fullName>
    </submittedName>
</protein>
<dbReference type="SUPFAM" id="SSF49899">
    <property type="entry name" value="Concanavalin A-like lectins/glucanases"/>
    <property type="match status" value="1"/>
</dbReference>
<dbReference type="GO" id="GO:0005789">
    <property type="term" value="C:endoplasmic reticulum membrane"/>
    <property type="evidence" value="ECO:0007669"/>
    <property type="project" value="TreeGrafter"/>
</dbReference>
<dbReference type="AlphaFoldDB" id="A0A915KKI4"/>
<dbReference type="GO" id="GO:0000139">
    <property type="term" value="C:Golgi membrane"/>
    <property type="evidence" value="ECO:0007669"/>
    <property type="project" value="TreeGrafter"/>
</dbReference>
<evidence type="ECO:0000313" key="12">
    <source>
        <dbReference type="Proteomes" id="UP000887565"/>
    </source>
</evidence>
<evidence type="ECO:0000256" key="5">
    <source>
        <dbReference type="ARBA" id="ARBA00022989"/>
    </source>
</evidence>
<dbReference type="InterPro" id="IPR013320">
    <property type="entry name" value="ConA-like_dom_sf"/>
</dbReference>
<sequence length="517" mass="58994">MVIFNQFKHIARYISPRLILLILISDFSLIRPLSAQLQHFGGGQQIDQYHKRFEYKHSFRAPHLADKDGRIHFWTLSGDAIAHSQQIRLAPSMTSKAGAVWNNRPMIESEFWSVEMSLKISGRGRIGADGLAFWYTAAPSPAGHVFGSSELWTGLGIFFDSFDNDYNKDAPFIGMMINDGTRRYDQSKDGAENIVAKCQKDFRNKPYPVKARIEYLKNTITVLVHNGNTANDQFDMCFKAENIFLPKSGYFGLSAATGGLADDHDVTAFEVWSLNPSRPQPPAMMPVEEQKKLEEEYKRQEEQFKQDRERFQKEHPEKVKLDEEEEKAKAFQDPIERDILSIFEGQNSIFNVLQQMDSKINQITTQQETLIQYASQMAGRPAAASGHVALEQGIQRTEALELVQSSRELTLAIREMKSNLVDLQNRVMSVESRVVTQQPIIGSASQGDMDYQKVNIEVIRREVEQIRAHQRTQTSNCPTLDSTCLSSTFFLVIIFLQSVLFFLYMIFKGRNGKAKFY</sequence>
<evidence type="ECO:0000256" key="9">
    <source>
        <dbReference type="SAM" id="MobiDB-lite"/>
    </source>
</evidence>
<dbReference type="PANTHER" id="PTHR12223:SF28">
    <property type="entry name" value="LECTIN, MANNOSE BINDING 1 LIKE"/>
    <property type="match status" value="1"/>
</dbReference>
<evidence type="ECO:0000256" key="6">
    <source>
        <dbReference type="ARBA" id="ARBA00023136"/>
    </source>
</evidence>
<accession>A0A915KKI4</accession>
<evidence type="ECO:0000256" key="4">
    <source>
        <dbReference type="ARBA" id="ARBA00022734"/>
    </source>
</evidence>
<dbReference type="PANTHER" id="PTHR12223">
    <property type="entry name" value="VESICULAR MANNOSE-BINDING LECTIN"/>
    <property type="match status" value="1"/>
</dbReference>
<keyword evidence="5 10" id="KW-1133">Transmembrane helix</keyword>
<dbReference type="OMA" id="RYELCIR"/>
<keyword evidence="8" id="KW-0175">Coiled coil</keyword>
<dbReference type="Gene3D" id="2.60.120.200">
    <property type="match status" value="1"/>
</dbReference>
<name>A0A915KKI4_ROMCU</name>
<feature type="coiled-coil region" evidence="8">
    <location>
        <begin position="406"/>
        <end position="433"/>
    </location>
</feature>
<evidence type="ECO:0000259" key="11">
    <source>
        <dbReference type="PROSITE" id="PS51328"/>
    </source>
</evidence>
<organism evidence="12 13">
    <name type="scientific">Romanomermis culicivorax</name>
    <name type="common">Nematode worm</name>
    <dbReference type="NCBI Taxonomy" id="13658"/>
    <lineage>
        <taxon>Eukaryota</taxon>
        <taxon>Metazoa</taxon>
        <taxon>Ecdysozoa</taxon>
        <taxon>Nematoda</taxon>
        <taxon>Enoplea</taxon>
        <taxon>Dorylaimia</taxon>
        <taxon>Mermithida</taxon>
        <taxon>Mermithoidea</taxon>
        <taxon>Mermithidae</taxon>
        <taxon>Romanomermis</taxon>
    </lineage>
</organism>
<dbReference type="GO" id="GO:0033116">
    <property type="term" value="C:endoplasmic reticulum-Golgi intermediate compartment membrane"/>
    <property type="evidence" value="ECO:0007669"/>
    <property type="project" value="UniProtKB-SubCell"/>
</dbReference>
<dbReference type="PROSITE" id="PS51328">
    <property type="entry name" value="L_LECTIN_LIKE"/>
    <property type="match status" value="1"/>
</dbReference>
<keyword evidence="6 10" id="KW-0472">Membrane</keyword>
<comment type="subcellular location">
    <subcellularLocation>
        <location evidence="1">Endoplasmic reticulum-Golgi intermediate compartment membrane</location>
        <topology evidence="1">Single-pass type I membrane protein</topology>
    </subcellularLocation>
</comment>
<evidence type="ECO:0000256" key="1">
    <source>
        <dbReference type="ARBA" id="ARBA00004151"/>
    </source>
</evidence>
<evidence type="ECO:0000313" key="13">
    <source>
        <dbReference type="WBParaSite" id="nRc.2.0.1.t38349-RA"/>
    </source>
</evidence>
<proteinExistence type="predicted"/>